<protein>
    <recommendedName>
        <fullName evidence="5">HET-domain-containing protein</fullName>
    </recommendedName>
</protein>
<keyword evidence="4" id="KW-1185">Reference proteome</keyword>
<gene>
    <name evidence="3" type="ORF">PPNO1_LOCUS8018</name>
</gene>
<evidence type="ECO:0000313" key="4">
    <source>
        <dbReference type="Proteomes" id="UP000838763"/>
    </source>
</evidence>
<evidence type="ECO:0008006" key="5">
    <source>
        <dbReference type="Google" id="ProtNLM"/>
    </source>
</evidence>
<sequence length="508" mass="55836">MRLINIETLELESFLYGTIPPYAILSHTWGEDEVTFQEVTYRDKDLSTKRGWRKIPVRYLWVDTCCIDKTSSSELSEAINSMFRWYRESVICYAVLEDVQRTTGDEEKETAPPQLLAPRHLDFFDTNWDWLGSKADLSARISARTRIGEDVILSGEWPFASIAQRMAWAAGRVTTRVEDMAYCLLGIFGVNMAMLYGEGDNAFLRLQEEIIHESDDHSIFAWDAAGKPDSVSRIGAFATSPALFADSADVEPSTAAQSTTYSLTNRGVQISVPVVTLQQRPGESLVVLSCYKASDVDSLIGIPAALDPTAGPAAYARLPAAPVSIPVRDHAQMQHSLRSIYLAKRDRQRDTIAPPLKCHIRGRVGPLPPTFEFIGAHPPEMWNMGPVKTLTLLVPPQRTPVEGANDSGFSTAVLFRFAGAAGSHAFCLVAHLAPNAQSKVRLSLVAAPDEVPEGPKLEQFLERVSGTASRLGVAEAAFLRLGGKSLDAHGVFDASRSSTTFRITLRLR</sequence>
<reference evidence="3" key="1">
    <citation type="submission" date="2022-11" db="EMBL/GenBank/DDBJ databases">
        <authorList>
            <person name="Scott C."/>
            <person name="Bruce N."/>
        </authorList>
    </citation>
    <scope>NUCLEOTIDE SEQUENCE</scope>
</reference>
<name>A0A9P1HAX6_9PEZI</name>
<dbReference type="PANTHER" id="PTHR10622">
    <property type="entry name" value="HET DOMAIN-CONTAINING PROTEIN"/>
    <property type="match status" value="1"/>
</dbReference>
<dbReference type="PANTHER" id="PTHR10622:SF10">
    <property type="entry name" value="HET DOMAIN-CONTAINING PROTEIN"/>
    <property type="match status" value="1"/>
</dbReference>
<dbReference type="Pfam" id="PF06985">
    <property type="entry name" value="HET"/>
    <property type="match status" value="1"/>
</dbReference>
<dbReference type="InterPro" id="IPR058525">
    <property type="entry name" value="DUF8212"/>
</dbReference>
<dbReference type="InterPro" id="IPR010730">
    <property type="entry name" value="HET"/>
</dbReference>
<comment type="caution">
    <text evidence="3">The sequence shown here is derived from an EMBL/GenBank/DDBJ whole genome shotgun (WGS) entry which is preliminary data.</text>
</comment>
<organism evidence="3 4">
    <name type="scientific">Parascedosporium putredinis</name>
    <dbReference type="NCBI Taxonomy" id="1442378"/>
    <lineage>
        <taxon>Eukaryota</taxon>
        <taxon>Fungi</taxon>
        <taxon>Dikarya</taxon>
        <taxon>Ascomycota</taxon>
        <taxon>Pezizomycotina</taxon>
        <taxon>Sordariomycetes</taxon>
        <taxon>Hypocreomycetidae</taxon>
        <taxon>Microascales</taxon>
        <taxon>Microascaceae</taxon>
        <taxon>Parascedosporium</taxon>
    </lineage>
</organism>
<dbReference type="EMBL" id="CALLCH030000018">
    <property type="protein sequence ID" value="CAI4218435.1"/>
    <property type="molecule type" value="Genomic_DNA"/>
</dbReference>
<evidence type="ECO:0000313" key="3">
    <source>
        <dbReference type="EMBL" id="CAI4218435.1"/>
    </source>
</evidence>
<dbReference type="Proteomes" id="UP000838763">
    <property type="component" value="Unassembled WGS sequence"/>
</dbReference>
<proteinExistence type="predicted"/>
<evidence type="ECO:0000259" key="1">
    <source>
        <dbReference type="Pfam" id="PF06985"/>
    </source>
</evidence>
<dbReference type="OrthoDB" id="674604at2759"/>
<accession>A0A9P1HAX6</accession>
<feature type="domain" description="Heterokaryon incompatibility" evidence="1">
    <location>
        <begin position="22"/>
        <end position="110"/>
    </location>
</feature>
<dbReference type="AlphaFoldDB" id="A0A9P1HAX6"/>
<dbReference type="Pfam" id="PF26640">
    <property type="entry name" value="DUF8212"/>
    <property type="match status" value="1"/>
</dbReference>
<evidence type="ECO:0000259" key="2">
    <source>
        <dbReference type="Pfam" id="PF26640"/>
    </source>
</evidence>
<feature type="domain" description="DUF8212" evidence="2">
    <location>
        <begin position="201"/>
        <end position="226"/>
    </location>
</feature>